<gene>
    <name evidence="2" type="ORF">GCM10010211_07690</name>
</gene>
<dbReference type="Gene3D" id="3.30.565.10">
    <property type="entry name" value="Histidine kinase-like ATPase, C-terminal domain"/>
    <property type="match status" value="1"/>
</dbReference>
<reference evidence="3" key="1">
    <citation type="journal article" date="2019" name="Int. J. Syst. Evol. Microbiol.">
        <title>The Global Catalogue of Microorganisms (GCM) 10K type strain sequencing project: providing services to taxonomists for standard genome sequencing and annotation.</title>
        <authorList>
            <consortium name="The Broad Institute Genomics Platform"/>
            <consortium name="The Broad Institute Genome Sequencing Center for Infectious Disease"/>
            <person name="Wu L."/>
            <person name="Ma J."/>
        </authorList>
    </citation>
    <scope>NUCLEOTIDE SEQUENCE [LARGE SCALE GENOMIC DNA]</scope>
    <source>
        <strain evidence="3">JCM 3399</strain>
    </source>
</reference>
<feature type="region of interest" description="Disordered" evidence="1">
    <location>
        <begin position="162"/>
        <end position="191"/>
    </location>
</feature>
<dbReference type="SUPFAM" id="SSF55874">
    <property type="entry name" value="ATPase domain of HSP90 chaperone/DNA topoisomerase II/histidine kinase"/>
    <property type="match status" value="1"/>
</dbReference>
<evidence type="ECO:0000313" key="2">
    <source>
        <dbReference type="EMBL" id="GGU46579.1"/>
    </source>
</evidence>
<dbReference type="PANTHER" id="PTHR35526">
    <property type="entry name" value="ANTI-SIGMA-F FACTOR RSBW-RELATED"/>
    <property type="match status" value="1"/>
</dbReference>
<evidence type="ECO:0008006" key="4">
    <source>
        <dbReference type="Google" id="ProtNLM"/>
    </source>
</evidence>
<comment type="caution">
    <text evidence="2">The sequence shown here is derived from an EMBL/GenBank/DDBJ whole genome shotgun (WGS) entry which is preliminary data.</text>
</comment>
<name>A0ABQ2UPE5_9ACTN</name>
<organism evidence="2 3">
    <name type="scientific">Streptomyces albospinus</name>
    <dbReference type="NCBI Taxonomy" id="285515"/>
    <lineage>
        <taxon>Bacteria</taxon>
        <taxon>Bacillati</taxon>
        <taxon>Actinomycetota</taxon>
        <taxon>Actinomycetes</taxon>
        <taxon>Kitasatosporales</taxon>
        <taxon>Streptomycetaceae</taxon>
        <taxon>Streptomyces</taxon>
    </lineage>
</organism>
<keyword evidence="3" id="KW-1185">Reference proteome</keyword>
<evidence type="ECO:0000256" key="1">
    <source>
        <dbReference type="SAM" id="MobiDB-lite"/>
    </source>
</evidence>
<proteinExistence type="predicted"/>
<dbReference type="PANTHER" id="PTHR35526:SF3">
    <property type="entry name" value="ANTI-SIGMA-F FACTOR RSBW"/>
    <property type="match status" value="1"/>
</dbReference>
<sequence>MVSLAVRSHDMTLPGGRHYTVELHASAERVPQIRRIIAAHLRYWNLELHIPPVCRGVAELLTNVHRHIGPDARCVVELRWTGRHLTASVADDGPRLPRLSSAAGGGLAKVAAVSDSWGTCGTPTGKVIWFTRRVEAARTAPVTPSVPLRSVPDVVEPAPAPVAAPGPAADPAPLHPVLPASDPAASEASLV</sequence>
<dbReference type="EMBL" id="BMRP01000002">
    <property type="protein sequence ID" value="GGU46579.1"/>
    <property type="molecule type" value="Genomic_DNA"/>
</dbReference>
<dbReference type="CDD" id="cd16936">
    <property type="entry name" value="HATPase_RsbW-like"/>
    <property type="match status" value="1"/>
</dbReference>
<feature type="compositionally biased region" description="Pro residues" evidence="1">
    <location>
        <begin position="162"/>
        <end position="176"/>
    </location>
</feature>
<dbReference type="InterPro" id="IPR036890">
    <property type="entry name" value="HATPase_C_sf"/>
</dbReference>
<accession>A0ABQ2UPE5</accession>
<dbReference type="Proteomes" id="UP000654471">
    <property type="component" value="Unassembled WGS sequence"/>
</dbReference>
<evidence type="ECO:0000313" key="3">
    <source>
        <dbReference type="Proteomes" id="UP000654471"/>
    </source>
</evidence>
<dbReference type="InterPro" id="IPR050267">
    <property type="entry name" value="Anti-sigma-factor_SerPK"/>
</dbReference>
<protein>
    <recommendedName>
        <fullName evidence="4">Regulatory protein</fullName>
    </recommendedName>
</protein>